<proteinExistence type="predicted"/>
<dbReference type="InterPro" id="IPR018309">
    <property type="entry name" value="Tscrpt_reg_PadR_C"/>
</dbReference>
<dbReference type="Gene3D" id="6.10.140.190">
    <property type="match status" value="1"/>
</dbReference>
<dbReference type="InterPro" id="IPR036390">
    <property type="entry name" value="WH_DNA-bd_sf"/>
</dbReference>
<gene>
    <name evidence="3" type="ORF">H3H36_10620</name>
</gene>
<accession>A0A7W2EHC1</accession>
<dbReference type="InterPro" id="IPR036388">
    <property type="entry name" value="WH-like_DNA-bd_sf"/>
</dbReference>
<reference evidence="3 4" key="1">
    <citation type="submission" date="2020-07" db="EMBL/GenBank/DDBJ databases">
        <title>Novel species isolated from subtropical streams in China.</title>
        <authorList>
            <person name="Lu H."/>
        </authorList>
    </citation>
    <scope>NUCLEOTIDE SEQUENCE [LARGE SCALE GENOMIC DNA]</scope>
    <source>
        <strain evidence="3 4">FT3S</strain>
    </source>
</reference>
<feature type="domain" description="Transcription regulator PadR N-terminal" evidence="1">
    <location>
        <begin position="7"/>
        <end position="79"/>
    </location>
</feature>
<dbReference type="Pfam" id="PF03551">
    <property type="entry name" value="PadR"/>
    <property type="match status" value="1"/>
</dbReference>
<dbReference type="SUPFAM" id="SSF46785">
    <property type="entry name" value="Winged helix' DNA-binding domain"/>
    <property type="match status" value="1"/>
</dbReference>
<feature type="domain" description="Transcription regulator PadR C-terminal" evidence="2">
    <location>
        <begin position="91"/>
        <end position="173"/>
    </location>
</feature>
<evidence type="ECO:0000259" key="1">
    <source>
        <dbReference type="Pfam" id="PF03551"/>
    </source>
</evidence>
<evidence type="ECO:0000313" key="4">
    <source>
        <dbReference type="Proteomes" id="UP000566711"/>
    </source>
</evidence>
<dbReference type="Gene3D" id="1.10.10.10">
    <property type="entry name" value="Winged helix-like DNA-binding domain superfamily/Winged helix DNA-binding domain"/>
    <property type="match status" value="1"/>
</dbReference>
<evidence type="ECO:0000313" key="3">
    <source>
        <dbReference type="EMBL" id="MBA5605817.1"/>
    </source>
</evidence>
<comment type="caution">
    <text evidence="3">The sequence shown here is derived from an EMBL/GenBank/DDBJ whole genome shotgun (WGS) entry which is preliminary data.</text>
</comment>
<dbReference type="RefSeq" id="WP_182217141.1">
    <property type="nucleotide sequence ID" value="NZ_JACEZS010000007.1"/>
</dbReference>
<dbReference type="InterPro" id="IPR005149">
    <property type="entry name" value="Tscrpt_reg_PadR_N"/>
</dbReference>
<keyword evidence="4" id="KW-1185">Reference proteome</keyword>
<dbReference type="AlphaFoldDB" id="A0A7W2EHC1"/>
<sequence length="179" mass="20732">MSLPHALLTALLERPCSGVELARRFDKSIGFFWHATHQQIYRELGRLEQAGWVESLEPESGRGRKRAYRVLPSGREELRRWTAESQDPKPMRNELMLRLRAEAVIGPTGLDQDIARRLDMHRQQLALYRQIEARDFPPNGQTREQQLQHLVLIAGIKMETFWIEWSEQALAVLAQKPAA</sequence>
<dbReference type="PANTHER" id="PTHR43252">
    <property type="entry name" value="TRANSCRIPTIONAL REGULATOR YQJI"/>
    <property type="match status" value="1"/>
</dbReference>
<dbReference type="Pfam" id="PF10400">
    <property type="entry name" value="Vir_act_alpha_C"/>
    <property type="match status" value="1"/>
</dbReference>
<dbReference type="EMBL" id="JACEZS010000007">
    <property type="protein sequence ID" value="MBA5605817.1"/>
    <property type="molecule type" value="Genomic_DNA"/>
</dbReference>
<dbReference type="PANTHER" id="PTHR43252:SF4">
    <property type="entry name" value="TRANSCRIPTIONAL REGULATORY PROTEIN"/>
    <property type="match status" value="1"/>
</dbReference>
<evidence type="ECO:0000259" key="2">
    <source>
        <dbReference type="Pfam" id="PF10400"/>
    </source>
</evidence>
<dbReference type="Proteomes" id="UP000566711">
    <property type="component" value="Unassembled WGS sequence"/>
</dbReference>
<organism evidence="3 4">
    <name type="scientific">Rugamonas fusca</name>
    <dbReference type="NCBI Taxonomy" id="2758568"/>
    <lineage>
        <taxon>Bacteria</taxon>
        <taxon>Pseudomonadati</taxon>
        <taxon>Pseudomonadota</taxon>
        <taxon>Betaproteobacteria</taxon>
        <taxon>Burkholderiales</taxon>
        <taxon>Oxalobacteraceae</taxon>
        <taxon>Telluria group</taxon>
        <taxon>Rugamonas</taxon>
    </lineage>
</organism>
<protein>
    <submittedName>
        <fullName evidence="3">PadR family transcriptional regulator</fullName>
    </submittedName>
</protein>
<name>A0A7W2EHC1_9BURK</name>